<dbReference type="CDD" id="cd05905">
    <property type="entry name" value="Dip2"/>
    <property type="match status" value="2"/>
</dbReference>
<dbReference type="SUPFAM" id="SSF56801">
    <property type="entry name" value="Acetyl-CoA synthetase-like"/>
    <property type="match status" value="3"/>
</dbReference>
<proteinExistence type="inferred from homology"/>
<dbReference type="Pfam" id="PF23024">
    <property type="entry name" value="AMP-dom_DIP2-like"/>
    <property type="match status" value="1"/>
</dbReference>
<dbReference type="EMBL" id="OC855544">
    <property type="protein sequence ID" value="CAD7622196.1"/>
    <property type="molecule type" value="Genomic_DNA"/>
</dbReference>
<dbReference type="OrthoDB" id="69964at2759"/>
<feature type="compositionally biased region" description="Basic residues" evidence="2">
    <location>
        <begin position="329"/>
        <end position="343"/>
    </location>
</feature>
<name>A0A7R9PVA7_9ACAR</name>
<dbReference type="InterPro" id="IPR010506">
    <property type="entry name" value="DMAP1-bd"/>
</dbReference>
<dbReference type="Gene3D" id="3.30.300.30">
    <property type="match status" value="3"/>
</dbReference>
<dbReference type="InterPro" id="IPR000873">
    <property type="entry name" value="AMP-dep_synth/lig_dom"/>
</dbReference>
<gene>
    <name evidence="4" type="ORF">OSB1V03_LOCUS2662</name>
</gene>
<feature type="compositionally biased region" description="Low complexity" evidence="2">
    <location>
        <begin position="112"/>
        <end position="130"/>
    </location>
</feature>
<feature type="region of interest" description="Disordered" evidence="2">
    <location>
        <begin position="44"/>
        <end position="68"/>
    </location>
</feature>
<evidence type="ECO:0000256" key="2">
    <source>
        <dbReference type="SAM" id="MobiDB-lite"/>
    </source>
</evidence>
<dbReference type="Pfam" id="PF00501">
    <property type="entry name" value="AMP-binding"/>
    <property type="match status" value="2"/>
</dbReference>
<dbReference type="PROSITE" id="PS51912">
    <property type="entry name" value="DMAP1_BIND"/>
    <property type="match status" value="1"/>
</dbReference>
<evidence type="ECO:0000313" key="5">
    <source>
        <dbReference type="Proteomes" id="UP000759131"/>
    </source>
</evidence>
<dbReference type="EMBL" id="CAJPIZ010000969">
    <property type="protein sequence ID" value="CAG2102626.1"/>
    <property type="molecule type" value="Genomic_DNA"/>
</dbReference>
<evidence type="ECO:0000313" key="4">
    <source>
        <dbReference type="EMBL" id="CAD7622196.1"/>
    </source>
</evidence>
<feature type="compositionally biased region" description="Low complexity" evidence="2">
    <location>
        <begin position="312"/>
        <end position="322"/>
    </location>
</feature>
<dbReference type="SMART" id="SM01137">
    <property type="entry name" value="DMAP_binding"/>
    <property type="match status" value="2"/>
</dbReference>
<feature type="compositionally biased region" description="Pro residues" evidence="2">
    <location>
        <begin position="420"/>
        <end position="434"/>
    </location>
</feature>
<sequence>MSKMTLELGIDVSTLPTDIREKLAELELELSEAAIVERLPPNASTASKPVLKVSKAKGRDNSDHHKRQHLGHIWSTSSGIPIHVWQALMANSGSNGKQSSHVTLSGGGCGGDDTSTDTSSAEVLSSLRSSSDLDDTTSSEEDVFMLRGDITQKGYEKKKSRLLAPYVTVSHQSGDITQKGYEKKKSRLLAPYVTVSHQSEVRQEAVQQALAAMQKKPKPSMPMPSKRTSVMATSPIRDHKQRVTDSSSDDDSILNDSSSTTPEHDRNDRNSSSQRPFQSVESSDTSNTSSPAHDIHLPPPPRIIGVQEHHNNSGSHNSNGNGAYNISHNQHRQHHRHDRHHHQQQLQQQQQQQQHQHRHQQQRTKHQSSQPPLPPHQQQILKQQLMNSRLSAQLNSQISSQQVVNSGISSGGDRGSTPLPAVPPTPSPAPPPPVAAVNGSAALNEYANNNVPPSRPERISSRSTTTDSGIVNLADVMQNLTPSMTYNAQPDVTSNAQLHRDSRDRDSLSGLDTYSTGTGTGRWKVSAKIQQLLNTLKRPKRRPLPDFYIDDETDLEIAANQLDPTSPKPEGSTMLPSIGEQLMVPAGLPKTLEAALHRYGSATFKAPAATVLDTNSKMSPPLTYGKLLSRSRKIAYNLLNKIGQKGELSIKPGDRVALVFPNNDPIGFMCAYYGCLTAGVVPVPIEVPLTRRDAGSQQIGFLLGSCNVAFALTSEACNKGFPKTATGEIHTFKGWPKLSWLIIDTLGKPPKDWSPPSRISEEAAAYIEYTVDRDGSMKGVSVSRNAMISHCRALTGACNYTEGEIMLCVLDFKREVGLWHSILCSVLNGMHVIFIPYALMKINPASWMLVITKFKASVAICKSRDLHWGLLATKDHKDVNLSSLRMLLVADGSNPWSLSSCDQFLNVFHSRGLRVEAMCPCAVSAEALTISVRRPGRTGIGSTGRGVLSMSALSYGVIRVDQENSLTSLTLQDCGHVLPGAIAAVVKINGAPILCKTDEVGEICLSTAAAGSCYWGLQGLTNSIFRMQPLNNDGRPFSEQTFVRTGLLGFMGPGALVFVCGTRDGVMNVSARKHNTDDLIATVLAVEPMKFVYRGRIAIFAIRVLRDERICVIAEQRPDCTEEESFQWMSRVLQAVDSIHQVGIYCLALVPPNCLPKTPLGGIHLSEVKRRYLDGALHPANVLMSLPFPNSLATITAIAAVVKINGAPILCKTDEVGEICLSTAAAGSCYWGLQGLTNNIFRMQPLNNDGRPFSEQTFVRTGLLGFMGPGALVFVCGTRDGVMNVSARKHNTDDLIATVLAVEPMKFVYRGRIAIFAIRVLRDERICVIAEQRPDCTEEESFQWMSRVLQAVDSIHQVGIYCLALVPPNCLPKTPLGGIHLSEVKRRYLDGALHPANVLMCPHTCVTNLPKPREVHTEIGPASVMVGNIVQGVRLAIAQGRDVGSIDEDTDTTRKYQFISEILKWRATTSPDHNIYTLLNSKGGETQTMSCSQLHKRAERVACLLLERGKLNTGDHVALIYSPGVDLICAFYGCLFIGVVPVTIRPPHPQNLQTTLPTVRMIVDVSKSVLILSTGPVIKLLKSKEAGNVVDIKSWPQTIDTDDLPKKKLTSIYRAPTPEMIAYLDFSVSTTGMLAGIKVSHAAAASLCRSMKLACELYPSRHIALCLDPYSALGFVLWCLNSVYSGHHSILIPPSEVELNPSLWLSVVSQYKVRDTFCSYGVMELCTKGLGSSVQQMKQRGVNLSCVRTCVVVAEERPRVALTNSFSKLFQSLGLSARAVSTSFGCRVNVALCLQGAASPDPTTVYVDTRALRNDRVTLVERGAPHSLCLTESGKLLPGVKVVIANPETRGHCGDSNLGEVWVQSQHNSSGYFTIYGDDSLHNDHFNARLITGDATQTYARTGYLGFLRRTESVQADGELHDAIFIVGSLDETITLRGLRYHPIDIENSVMRSHKKISESAVFTWTNLLVVVVELDGNENEALDLVPLVTNVVLEEHHLIVGVVVVVDPGVVPINSRGEKQRMHLRDGFLAEASG</sequence>
<dbReference type="InterPro" id="IPR025110">
    <property type="entry name" value="AMP-bd_C"/>
</dbReference>
<organism evidence="4">
    <name type="scientific">Medioppia subpectinata</name>
    <dbReference type="NCBI Taxonomy" id="1979941"/>
    <lineage>
        <taxon>Eukaryota</taxon>
        <taxon>Metazoa</taxon>
        <taxon>Ecdysozoa</taxon>
        <taxon>Arthropoda</taxon>
        <taxon>Chelicerata</taxon>
        <taxon>Arachnida</taxon>
        <taxon>Acari</taxon>
        <taxon>Acariformes</taxon>
        <taxon>Sarcoptiformes</taxon>
        <taxon>Oribatida</taxon>
        <taxon>Brachypylina</taxon>
        <taxon>Oppioidea</taxon>
        <taxon>Oppiidae</taxon>
        <taxon>Medioppia</taxon>
    </lineage>
</organism>
<dbReference type="Gene3D" id="3.40.50.12780">
    <property type="entry name" value="N-terminal domain of ligase-like"/>
    <property type="match status" value="3"/>
</dbReference>
<keyword evidence="5" id="KW-1185">Reference proteome</keyword>
<feature type="compositionally biased region" description="Basic residues" evidence="2">
    <location>
        <begin position="355"/>
        <end position="366"/>
    </location>
</feature>
<feature type="compositionally biased region" description="Low complexity" evidence="2">
    <location>
        <begin position="279"/>
        <end position="290"/>
    </location>
</feature>
<comment type="similarity">
    <text evidence="1">Belongs to the DIP2 family.</text>
</comment>
<feature type="region of interest" description="Disordered" evidence="2">
    <location>
        <begin position="95"/>
        <end position="139"/>
    </location>
</feature>
<feature type="region of interest" description="Disordered" evidence="2">
    <location>
        <begin position="484"/>
        <end position="520"/>
    </location>
</feature>
<feature type="compositionally biased region" description="Polar residues" evidence="2">
    <location>
        <begin position="484"/>
        <end position="497"/>
    </location>
</feature>
<feature type="domain" description="DMAP1-binding" evidence="3">
    <location>
        <begin position="129"/>
        <end position="231"/>
    </location>
</feature>
<dbReference type="Pfam" id="PF06464">
    <property type="entry name" value="DMAP_binding"/>
    <property type="match status" value="1"/>
</dbReference>
<feature type="compositionally biased region" description="Basic and acidic residues" evidence="2">
    <location>
        <begin position="498"/>
        <end position="507"/>
    </location>
</feature>
<reference evidence="4" key="1">
    <citation type="submission" date="2020-11" db="EMBL/GenBank/DDBJ databases">
        <authorList>
            <person name="Tran Van P."/>
        </authorList>
    </citation>
    <scope>NUCLEOTIDE SEQUENCE</scope>
</reference>
<dbReference type="InterPro" id="IPR045851">
    <property type="entry name" value="AMP-bd_C_sf"/>
</dbReference>
<evidence type="ECO:0000259" key="3">
    <source>
        <dbReference type="PROSITE" id="PS51912"/>
    </source>
</evidence>
<dbReference type="FunFam" id="3.30.300.30:FF:000001">
    <property type="entry name" value="DIP2 disco-interacting protein 2 homolog C"/>
    <property type="match status" value="1"/>
</dbReference>
<feature type="region of interest" description="Disordered" evidence="2">
    <location>
        <begin position="210"/>
        <end position="379"/>
    </location>
</feature>
<feature type="region of interest" description="Disordered" evidence="2">
    <location>
        <begin position="396"/>
        <end position="466"/>
    </location>
</feature>
<dbReference type="InterPro" id="IPR042099">
    <property type="entry name" value="ANL_N_sf"/>
</dbReference>
<protein>
    <recommendedName>
        <fullName evidence="3">DMAP1-binding domain-containing protein</fullName>
    </recommendedName>
</protein>
<dbReference type="PANTHER" id="PTHR22754">
    <property type="entry name" value="DISCO-INTERACTING PROTEIN 2 DIP2 -RELATED"/>
    <property type="match status" value="1"/>
</dbReference>
<feature type="compositionally biased region" description="Low complexity" evidence="2">
    <location>
        <begin position="396"/>
        <end position="408"/>
    </location>
</feature>
<evidence type="ECO:0000256" key="1">
    <source>
        <dbReference type="ARBA" id="ARBA00007735"/>
    </source>
</evidence>
<feature type="compositionally biased region" description="Low complexity" evidence="2">
    <location>
        <begin position="344"/>
        <end position="354"/>
    </location>
</feature>
<dbReference type="InterPro" id="IPR037337">
    <property type="entry name" value="Dip2-like_dom"/>
</dbReference>
<dbReference type="Proteomes" id="UP000759131">
    <property type="component" value="Unassembled WGS sequence"/>
</dbReference>
<dbReference type="PANTHER" id="PTHR22754:SF32">
    <property type="entry name" value="DISCO-INTERACTING PROTEIN 2"/>
    <property type="match status" value="1"/>
</dbReference>
<accession>A0A7R9PVA7</accession>